<dbReference type="Proteomes" id="UP000055136">
    <property type="component" value="Plasmid unnamed"/>
</dbReference>
<keyword evidence="1" id="KW-0614">Plasmid</keyword>
<dbReference type="AlphaFoldDB" id="A0A0S2TIB5"/>
<name>A0A0S2TIB5_9GAMM</name>
<organism evidence="1 2">
    <name type="scientific">Candidatus Tenderia electrophaga</name>
    <dbReference type="NCBI Taxonomy" id="1748243"/>
    <lineage>
        <taxon>Bacteria</taxon>
        <taxon>Pseudomonadati</taxon>
        <taxon>Pseudomonadota</taxon>
        <taxon>Gammaproteobacteria</taxon>
        <taxon>Candidatus Tenderiales</taxon>
        <taxon>Candidatus Tenderiaceae</taxon>
        <taxon>Candidatus Tenderia</taxon>
    </lineage>
</organism>
<geneLocation type="plasmid" evidence="1 2">
    <name>unnamed</name>
</geneLocation>
<reference evidence="1" key="1">
    <citation type="submission" date="2015-10" db="EMBL/GenBank/DDBJ databases">
        <title>Description of Candidatus Tenderia electrophaga gen. nov, sp. nov., an Uncultivated Electroautotroph from a Biocathode Enrichment.</title>
        <authorList>
            <person name="Eddie B.J."/>
            <person name="Malanoski A.P."/>
            <person name="Wang Z."/>
            <person name="Hall R.J."/>
            <person name="Oh S.D."/>
            <person name="Heiner C."/>
            <person name="Lin B."/>
            <person name="Strycharz-Glaven S.M."/>
        </authorList>
    </citation>
    <scope>NUCLEOTIDE SEQUENCE [LARGE SCALE GENOMIC DNA]</scope>
    <source>
        <strain evidence="1">NRL1</strain>
        <plasmid evidence="1">unnamed</plasmid>
    </source>
</reference>
<evidence type="ECO:0000313" key="2">
    <source>
        <dbReference type="Proteomes" id="UP000055136"/>
    </source>
</evidence>
<keyword evidence="2" id="KW-1185">Reference proteome</keyword>
<accession>A0A0S2TIB5</accession>
<protein>
    <submittedName>
        <fullName evidence="1">Uncharacterized protein</fullName>
    </submittedName>
</protein>
<dbReference type="EMBL" id="CP013100">
    <property type="protein sequence ID" value="ALP54918.1"/>
    <property type="molecule type" value="Genomic_DNA"/>
</dbReference>
<evidence type="ECO:0000313" key="1">
    <source>
        <dbReference type="EMBL" id="ALP54918.1"/>
    </source>
</evidence>
<dbReference type="KEGG" id="tee:Tel_16815"/>
<gene>
    <name evidence="1" type="ORF">Tel_16815</name>
</gene>
<sequence>MGTDISKFIKKTPLKSLQKYFEANNTDLVQKVDWDDDEIAVRKLLLQIAEAAVGDKLALLKSDSERINALTDELGQSILKHSVSDSELQEYYDLENEHDRVLWLFLKDASRFRQVEDCWYTDTGRNGRIWDAFIGPKNISVSKSDIDVLAFKNKIMELFRAVGNVHIDIFERTRSEGDDRQIELIQIMVYREDLPSTQLAFEDESLVSNIVRPVKEVALTYEPESGHIEVVVEGKENRKAIPKIFSETLLKSPIDGEKIPLKRYTIQSLLKQRTLSFDPDDGIESVDVTMLKVAQPNSYNTVTLDVATKEERSIYDISKEYFGENDPLNSGFKLKQVRISIRFMPDEESRRGKILHVKIREPNGCDLKSKSQKEKLIGDKYLEKWELVEII</sequence>
<proteinExistence type="predicted"/>